<keyword evidence="1" id="KW-0472">Membrane</keyword>
<feature type="transmembrane region" description="Helical" evidence="1">
    <location>
        <begin position="220"/>
        <end position="244"/>
    </location>
</feature>
<protein>
    <submittedName>
        <fullName evidence="2">Uncharacterized protein</fullName>
    </submittedName>
</protein>
<feature type="transmembrane region" description="Helical" evidence="1">
    <location>
        <begin position="56"/>
        <end position="75"/>
    </location>
</feature>
<dbReference type="OrthoDB" id="2905268at2759"/>
<dbReference type="AlphaFoldDB" id="A0A0C3D0T1"/>
<keyword evidence="3" id="KW-1185">Reference proteome</keyword>
<organism evidence="2 3">
    <name type="scientific">Scleroderma citrinum Foug A</name>
    <dbReference type="NCBI Taxonomy" id="1036808"/>
    <lineage>
        <taxon>Eukaryota</taxon>
        <taxon>Fungi</taxon>
        <taxon>Dikarya</taxon>
        <taxon>Basidiomycota</taxon>
        <taxon>Agaricomycotina</taxon>
        <taxon>Agaricomycetes</taxon>
        <taxon>Agaricomycetidae</taxon>
        <taxon>Boletales</taxon>
        <taxon>Sclerodermatineae</taxon>
        <taxon>Sclerodermataceae</taxon>
        <taxon>Scleroderma</taxon>
    </lineage>
</organism>
<evidence type="ECO:0000313" key="2">
    <source>
        <dbReference type="EMBL" id="KIM54440.1"/>
    </source>
</evidence>
<dbReference type="InParanoid" id="A0A0C3D0T1"/>
<evidence type="ECO:0000256" key="1">
    <source>
        <dbReference type="SAM" id="Phobius"/>
    </source>
</evidence>
<dbReference type="Proteomes" id="UP000053989">
    <property type="component" value="Unassembled WGS sequence"/>
</dbReference>
<keyword evidence="1" id="KW-0812">Transmembrane</keyword>
<name>A0A0C3D0T1_9AGAM</name>
<dbReference type="HOGENOM" id="CLU_044614_0_1_1"/>
<feature type="transmembrane region" description="Helical" evidence="1">
    <location>
        <begin position="102"/>
        <end position="121"/>
    </location>
</feature>
<keyword evidence="1" id="KW-1133">Transmembrane helix</keyword>
<feature type="transmembrane region" description="Helical" evidence="1">
    <location>
        <begin position="22"/>
        <end position="44"/>
    </location>
</feature>
<feature type="transmembrane region" description="Helical" evidence="1">
    <location>
        <begin position="142"/>
        <end position="171"/>
    </location>
</feature>
<feature type="transmembrane region" description="Helical" evidence="1">
    <location>
        <begin position="177"/>
        <end position="199"/>
    </location>
</feature>
<reference evidence="3" key="2">
    <citation type="submission" date="2015-01" db="EMBL/GenBank/DDBJ databases">
        <title>Evolutionary Origins and Diversification of the Mycorrhizal Mutualists.</title>
        <authorList>
            <consortium name="DOE Joint Genome Institute"/>
            <consortium name="Mycorrhizal Genomics Consortium"/>
            <person name="Kohler A."/>
            <person name="Kuo A."/>
            <person name="Nagy L.G."/>
            <person name="Floudas D."/>
            <person name="Copeland A."/>
            <person name="Barry K.W."/>
            <person name="Cichocki N."/>
            <person name="Veneault-Fourrey C."/>
            <person name="LaButti K."/>
            <person name="Lindquist E.A."/>
            <person name="Lipzen A."/>
            <person name="Lundell T."/>
            <person name="Morin E."/>
            <person name="Murat C."/>
            <person name="Riley R."/>
            <person name="Ohm R."/>
            <person name="Sun H."/>
            <person name="Tunlid A."/>
            <person name="Henrissat B."/>
            <person name="Grigoriev I.V."/>
            <person name="Hibbett D.S."/>
            <person name="Martin F."/>
        </authorList>
    </citation>
    <scope>NUCLEOTIDE SEQUENCE [LARGE SCALE GENOMIC DNA]</scope>
    <source>
        <strain evidence="3">Foug A</strain>
    </source>
</reference>
<accession>A0A0C3D0T1</accession>
<reference evidence="2 3" key="1">
    <citation type="submission" date="2014-04" db="EMBL/GenBank/DDBJ databases">
        <authorList>
            <consortium name="DOE Joint Genome Institute"/>
            <person name="Kuo A."/>
            <person name="Kohler A."/>
            <person name="Nagy L.G."/>
            <person name="Floudas D."/>
            <person name="Copeland A."/>
            <person name="Barry K.W."/>
            <person name="Cichocki N."/>
            <person name="Veneault-Fourrey C."/>
            <person name="LaButti K."/>
            <person name="Lindquist E.A."/>
            <person name="Lipzen A."/>
            <person name="Lundell T."/>
            <person name="Morin E."/>
            <person name="Murat C."/>
            <person name="Sun H."/>
            <person name="Tunlid A."/>
            <person name="Henrissat B."/>
            <person name="Grigoriev I.V."/>
            <person name="Hibbett D.S."/>
            <person name="Martin F."/>
            <person name="Nordberg H.P."/>
            <person name="Cantor M.N."/>
            <person name="Hua S.X."/>
        </authorList>
    </citation>
    <scope>NUCLEOTIDE SEQUENCE [LARGE SCALE GENOMIC DNA]</scope>
    <source>
        <strain evidence="2 3">Foug A</strain>
    </source>
</reference>
<dbReference type="EMBL" id="KN822155">
    <property type="protein sequence ID" value="KIM54440.1"/>
    <property type="molecule type" value="Genomic_DNA"/>
</dbReference>
<proteinExistence type="predicted"/>
<sequence>MSSGSYTPNTDLWLERSRLDGMILGAVSYGMLLLLTIQAGTAILHRRGNGQLGVEPWLLGYICITFVLATIGFAANVKYTEMIWIDLRDAPGGPAALIQDELSYWINVMALAWYVLSYYIMEWFMQALLVYRCFVIFGREKYIAISMGVLFLTMVGLSILILAEASGAVFYNINTELAYLSVEVGMTVIYTLLVTGRLLRSRRQMENFVAKEHLHTLDKVATMIVESAAPYSILGIIFIISFALHSNISNLVFLSISHVQASFKSLPQTVAQMFPEIFRRDPSSNPGVFCWKIGRRLPISGITSDRDHCGGFINIVEAK</sequence>
<gene>
    <name evidence="2" type="ORF">SCLCIDRAFT_11311</name>
</gene>
<evidence type="ECO:0000313" key="3">
    <source>
        <dbReference type="Proteomes" id="UP000053989"/>
    </source>
</evidence>